<dbReference type="AlphaFoldDB" id="A0A1X7FRS1"/>
<keyword evidence="2 8" id="KW-0813">Transport</keyword>
<feature type="transmembrane region" description="Helical" evidence="8">
    <location>
        <begin position="545"/>
        <end position="567"/>
    </location>
</feature>
<protein>
    <submittedName>
        <fullName evidence="10">Iron(III) transport system permease protein</fullName>
    </submittedName>
</protein>
<name>A0A1X7FRS1_9HYPH</name>
<dbReference type="InterPro" id="IPR000515">
    <property type="entry name" value="MetI-like"/>
</dbReference>
<dbReference type="InterPro" id="IPR035906">
    <property type="entry name" value="MetI-like_sf"/>
</dbReference>
<feature type="transmembrane region" description="Helical" evidence="8">
    <location>
        <begin position="491"/>
        <end position="511"/>
    </location>
</feature>
<dbReference type="SUPFAM" id="SSF161098">
    <property type="entry name" value="MetI-like"/>
    <property type="match status" value="2"/>
</dbReference>
<keyword evidence="7 8" id="KW-0472">Membrane</keyword>
<accession>A0A1X7FRS1</accession>
<feature type="domain" description="ABC transmembrane type-1" evidence="9">
    <location>
        <begin position="74"/>
        <end position="283"/>
    </location>
</feature>
<keyword evidence="4" id="KW-0997">Cell inner membrane</keyword>
<evidence type="ECO:0000256" key="2">
    <source>
        <dbReference type="ARBA" id="ARBA00022448"/>
    </source>
</evidence>
<evidence type="ECO:0000259" key="9">
    <source>
        <dbReference type="PROSITE" id="PS50928"/>
    </source>
</evidence>
<dbReference type="Pfam" id="PF00528">
    <property type="entry name" value="BPD_transp_1"/>
    <property type="match status" value="2"/>
</dbReference>
<feature type="transmembrane region" description="Helical" evidence="8">
    <location>
        <begin position="443"/>
        <end position="462"/>
    </location>
</feature>
<dbReference type="GO" id="GO:0005886">
    <property type="term" value="C:plasma membrane"/>
    <property type="evidence" value="ECO:0007669"/>
    <property type="project" value="UniProtKB-SubCell"/>
</dbReference>
<evidence type="ECO:0000313" key="10">
    <source>
        <dbReference type="EMBL" id="SMF56743.1"/>
    </source>
</evidence>
<feature type="transmembrane region" description="Helical" evidence="8">
    <location>
        <begin position="262"/>
        <end position="282"/>
    </location>
</feature>
<dbReference type="Proteomes" id="UP000192903">
    <property type="component" value="Unassembled WGS sequence"/>
</dbReference>
<feature type="transmembrane region" description="Helical" evidence="8">
    <location>
        <begin position="416"/>
        <end position="436"/>
    </location>
</feature>
<feature type="transmembrane region" description="Helical" evidence="8">
    <location>
        <begin position="313"/>
        <end position="335"/>
    </location>
</feature>
<dbReference type="PROSITE" id="PS50928">
    <property type="entry name" value="ABC_TM1"/>
    <property type="match status" value="2"/>
</dbReference>
<evidence type="ECO:0000313" key="11">
    <source>
        <dbReference type="Proteomes" id="UP000192903"/>
    </source>
</evidence>
<feature type="transmembrane region" description="Helical" evidence="8">
    <location>
        <begin position="371"/>
        <end position="396"/>
    </location>
</feature>
<evidence type="ECO:0000256" key="3">
    <source>
        <dbReference type="ARBA" id="ARBA00022475"/>
    </source>
</evidence>
<proteinExistence type="inferred from homology"/>
<keyword evidence="11" id="KW-1185">Reference proteome</keyword>
<sequence>MVYTTTDDQQIVKQSSGRLIQTVITVGCILLISVALVPALIQLFLDKPLYYPDAQFTLSNLTRLFQDPEVTATFGATAWFCAVLVGLSMVLGVAFAILLGRTDLPMKETLNSILFWPLFLSPQVIGFGAILAYGPSGLITLWFESLTGVRGAWNLYSLSGMAIISAIAATPITTLYCIVAARQQDPNHDAAARVAGASPLRILCRISLPLMRPALIFAFIMNVVHALETLAIPLIIGSPVGIKLLTTMIYEKSMGAGGIPDYGLVAALAFSLMMLVGALFGLQRVMLRRSYRFISIGTRTGAMRVLKLGKWKWPVFALVVIYIVLAVLALVGAVALRSVTFVLSPFAPLMDVLTWQNYYDLLSIDVYRRSIVNTIMLSVIGAATGTILVAAVALVVQRSNYPLRRLLDAFAQLPRVIPGLIVGLGVFYASVYIPFLAPLRNTIWILLFAYLIRFLSSGYGIVSPALIQVTTDFDRAAKSIGAGWTTTMTRIVLPLSKHALLSCFVLLMVLITKEYSSAVFLMAAGSEVIGSTMLSLWLQGQTGPVAALAVLQILATGLMILIATRVLGVKFHD</sequence>
<dbReference type="Gene3D" id="1.10.3720.10">
    <property type="entry name" value="MetI-like"/>
    <property type="match status" value="2"/>
</dbReference>
<feature type="transmembrane region" description="Helical" evidence="8">
    <location>
        <begin position="23"/>
        <end position="45"/>
    </location>
</feature>
<evidence type="ECO:0000256" key="5">
    <source>
        <dbReference type="ARBA" id="ARBA00022692"/>
    </source>
</evidence>
<keyword evidence="6 8" id="KW-1133">Transmembrane helix</keyword>
<dbReference type="CDD" id="cd06261">
    <property type="entry name" value="TM_PBP2"/>
    <property type="match status" value="2"/>
</dbReference>
<dbReference type="PANTHER" id="PTHR43357:SF4">
    <property type="entry name" value="INNER MEMBRANE ABC TRANSPORTER PERMEASE PROTEIN YDCV"/>
    <property type="match status" value="1"/>
</dbReference>
<comment type="subcellular location">
    <subcellularLocation>
        <location evidence="1">Cell inner membrane</location>
        <topology evidence="1">Multi-pass membrane protein</topology>
    </subcellularLocation>
    <subcellularLocation>
        <location evidence="8">Cell membrane</location>
        <topology evidence="8">Multi-pass membrane protein</topology>
    </subcellularLocation>
</comment>
<feature type="transmembrane region" description="Helical" evidence="8">
    <location>
        <begin position="518"/>
        <end position="539"/>
    </location>
</feature>
<dbReference type="GO" id="GO:0055085">
    <property type="term" value="P:transmembrane transport"/>
    <property type="evidence" value="ECO:0007669"/>
    <property type="project" value="InterPro"/>
</dbReference>
<dbReference type="OrthoDB" id="27542at2"/>
<feature type="domain" description="ABC transmembrane type-1" evidence="9">
    <location>
        <begin position="371"/>
        <end position="563"/>
    </location>
</feature>
<keyword evidence="5 8" id="KW-0812">Transmembrane</keyword>
<dbReference type="STRING" id="464029.SAMN02982989_0199"/>
<dbReference type="EMBL" id="FXAF01000007">
    <property type="protein sequence ID" value="SMF56743.1"/>
    <property type="molecule type" value="Genomic_DNA"/>
</dbReference>
<evidence type="ECO:0000256" key="7">
    <source>
        <dbReference type="ARBA" id="ARBA00023136"/>
    </source>
</evidence>
<feature type="transmembrane region" description="Helical" evidence="8">
    <location>
        <begin position="112"/>
        <end position="133"/>
    </location>
</feature>
<gene>
    <name evidence="10" type="ORF">SAMN02982989_0199</name>
</gene>
<feature type="transmembrane region" description="Helical" evidence="8">
    <location>
        <begin position="76"/>
        <end position="100"/>
    </location>
</feature>
<evidence type="ECO:0000256" key="6">
    <source>
        <dbReference type="ARBA" id="ARBA00022989"/>
    </source>
</evidence>
<reference evidence="11" key="1">
    <citation type="submission" date="2017-04" db="EMBL/GenBank/DDBJ databases">
        <authorList>
            <person name="Varghese N."/>
            <person name="Submissions S."/>
        </authorList>
    </citation>
    <scope>NUCLEOTIDE SEQUENCE [LARGE SCALE GENOMIC DNA]</scope>
    <source>
        <strain evidence="11">B4P</strain>
    </source>
</reference>
<feature type="transmembrane region" description="Helical" evidence="8">
    <location>
        <begin position="153"/>
        <end position="179"/>
    </location>
</feature>
<evidence type="ECO:0000256" key="4">
    <source>
        <dbReference type="ARBA" id="ARBA00022519"/>
    </source>
</evidence>
<dbReference type="PANTHER" id="PTHR43357">
    <property type="entry name" value="INNER MEMBRANE ABC TRANSPORTER PERMEASE PROTEIN YDCV"/>
    <property type="match status" value="1"/>
</dbReference>
<keyword evidence="3" id="KW-1003">Cell membrane</keyword>
<feature type="transmembrane region" description="Helical" evidence="8">
    <location>
        <begin position="215"/>
        <end position="242"/>
    </location>
</feature>
<dbReference type="RefSeq" id="WP_085423560.1">
    <property type="nucleotide sequence ID" value="NZ_FXAF01000007.1"/>
</dbReference>
<evidence type="ECO:0000256" key="1">
    <source>
        <dbReference type="ARBA" id="ARBA00004429"/>
    </source>
</evidence>
<organism evidence="10 11">
    <name type="scientific">Xaviernesmea oryzae</name>
    <dbReference type="NCBI Taxonomy" id="464029"/>
    <lineage>
        <taxon>Bacteria</taxon>
        <taxon>Pseudomonadati</taxon>
        <taxon>Pseudomonadota</taxon>
        <taxon>Alphaproteobacteria</taxon>
        <taxon>Hyphomicrobiales</taxon>
        <taxon>Rhizobiaceae</taxon>
        <taxon>Rhizobium/Agrobacterium group</taxon>
        <taxon>Xaviernesmea</taxon>
    </lineage>
</organism>
<evidence type="ECO:0000256" key="8">
    <source>
        <dbReference type="RuleBase" id="RU363032"/>
    </source>
</evidence>
<comment type="similarity">
    <text evidence="8">Belongs to the binding-protein-dependent transport system permease family.</text>
</comment>